<dbReference type="Gene3D" id="3.40.190.10">
    <property type="entry name" value="Periplasmic binding protein-like II"/>
    <property type="match status" value="2"/>
</dbReference>
<dbReference type="PANTHER" id="PTHR35841">
    <property type="entry name" value="PHOSPHONATES-BINDING PERIPLASMIC PROTEIN"/>
    <property type="match status" value="1"/>
</dbReference>
<evidence type="ECO:0000313" key="1">
    <source>
        <dbReference type="EMBL" id="QDU21436.1"/>
    </source>
</evidence>
<dbReference type="Pfam" id="PF12974">
    <property type="entry name" value="Phosphonate-bd"/>
    <property type="match status" value="1"/>
</dbReference>
<reference evidence="1 2" key="1">
    <citation type="submission" date="2019-02" db="EMBL/GenBank/DDBJ databases">
        <title>Deep-cultivation of Planctomycetes and their phenomic and genomic characterization uncovers novel biology.</title>
        <authorList>
            <person name="Wiegand S."/>
            <person name="Jogler M."/>
            <person name="Boedeker C."/>
            <person name="Pinto D."/>
            <person name="Vollmers J."/>
            <person name="Rivas-Marin E."/>
            <person name="Kohn T."/>
            <person name="Peeters S.H."/>
            <person name="Heuer A."/>
            <person name="Rast P."/>
            <person name="Oberbeckmann S."/>
            <person name="Bunk B."/>
            <person name="Jeske O."/>
            <person name="Meyerdierks A."/>
            <person name="Storesund J.E."/>
            <person name="Kallscheuer N."/>
            <person name="Luecker S."/>
            <person name="Lage O.M."/>
            <person name="Pohl T."/>
            <person name="Merkel B.J."/>
            <person name="Hornburger P."/>
            <person name="Mueller R.-W."/>
            <person name="Bruemmer F."/>
            <person name="Labrenz M."/>
            <person name="Spormann A.M."/>
            <person name="Op den Camp H."/>
            <person name="Overmann J."/>
            <person name="Amann R."/>
            <person name="Jetten M.S.M."/>
            <person name="Mascher T."/>
            <person name="Medema M.H."/>
            <person name="Devos D.P."/>
            <person name="Kaster A.-K."/>
            <person name="Ovreas L."/>
            <person name="Rohde M."/>
            <person name="Galperin M.Y."/>
            <person name="Jogler C."/>
        </authorList>
    </citation>
    <scope>NUCLEOTIDE SEQUENCE [LARGE SCALE GENOMIC DNA]</scope>
    <source>
        <strain evidence="1 2">ETA_A1</strain>
    </source>
</reference>
<dbReference type="EMBL" id="CP036273">
    <property type="protein sequence ID" value="QDU21436.1"/>
    <property type="molecule type" value="Genomic_DNA"/>
</dbReference>
<gene>
    <name evidence="1" type="ORF">ETAA1_34030</name>
</gene>
<sequence>MLVVAVGLATPAAAEPPQAIRLGVLEGMFRDVPAPLVQAAATPFRELLKRQTGLNGQLDIQPDHEELAARLQEKKVHVGVFHGFEWAWVKDRHPDLIPLAVSVPARRFQAALVVNADSKAQVPANLKGAVTLPLGSKAHCYLFAERLAETLPAGTIVPTHTPKHGPDDVLDLVIDGKEQAAVIDVATLDAFRSDRPGRGAQLRVLAQSDPFPLSTVVYRKDTLTPEMVARIKSGLLNTKNEPTGRAFLFMWKLRGFEEVPAGHDAELRAVAAKYPAPRAATGMTMHP</sequence>
<dbReference type="AlphaFoldDB" id="A0A517XVA7"/>
<accession>A0A517XVA7</accession>
<protein>
    <submittedName>
        <fullName evidence="1">ABC transporter, phosphonate, periplasmic substrate-binding protein</fullName>
    </submittedName>
</protein>
<dbReference type="Proteomes" id="UP000319576">
    <property type="component" value="Chromosome"/>
</dbReference>
<dbReference type="SUPFAM" id="SSF53850">
    <property type="entry name" value="Periplasmic binding protein-like II"/>
    <property type="match status" value="1"/>
</dbReference>
<proteinExistence type="predicted"/>
<name>A0A517XVA7_9BACT</name>
<evidence type="ECO:0000313" key="2">
    <source>
        <dbReference type="Proteomes" id="UP000319576"/>
    </source>
</evidence>
<organism evidence="1 2">
    <name type="scientific">Urbifossiella limnaea</name>
    <dbReference type="NCBI Taxonomy" id="2528023"/>
    <lineage>
        <taxon>Bacteria</taxon>
        <taxon>Pseudomonadati</taxon>
        <taxon>Planctomycetota</taxon>
        <taxon>Planctomycetia</taxon>
        <taxon>Gemmatales</taxon>
        <taxon>Gemmataceae</taxon>
        <taxon>Urbifossiella</taxon>
    </lineage>
</organism>
<dbReference type="KEGG" id="uli:ETAA1_34030"/>
<keyword evidence="2" id="KW-1185">Reference proteome</keyword>
<dbReference type="PANTHER" id="PTHR35841:SF1">
    <property type="entry name" value="PHOSPHONATES-BINDING PERIPLASMIC PROTEIN"/>
    <property type="match status" value="1"/>
</dbReference>